<evidence type="ECO:0000259" key="3">
    <source>
        <dbReference type="PROSITE" id="PS50234"/>
    </source>
</evidence>
<dbReference type="InterPro" id="IPR036465">
    <property type="entry name" value="vWFA_dom_sf"/>
</dbReference>
<feature type="region of interest" description="Disordered" evidence="1">
    <location>
        <begin position="603"/>
        <end position="643"/>
    </location>
</feature>
<keyword evidence="2" id="KW-0472">Membrane</keyword>
<dbReference type="InterPro" id="IPR002035">
    <property type="entry name" value="VWF_A"/>
</dbReference>
<dbReference type="CDD" id="cd00198">
    <property type="entry name" value="vWFA"/>
    <property type="match status" value="1"/>
</dbReference>
<dbReference type="STRING" id="1891926.Fuma_00236"/>
<feature type="transmembrane region" description="Helical" evidence="2">
    <location>
        <begin position="30"/>
        <end position="52"/>
    </location>
</feature>
<dbReference type="Pfam" id="PF00092">
    <property type="entry name" value="VWA"/>
    <property type="match status" value="1"/>
</dbReference>
<dbReference type="Proteomes" id="UP000187735">
    <property type="component" value="Chromosome"/>
</dbReference>
<dbReference type="KEGG" id="fmr:Fuma_00236"/>
<evidence type="ECO:0000313" key="4">
    <source>
        <dbReference type="EMBL" id="APZ90655.1"/>
    </source>
</evidence>
<keyword evidence="2" id="KW-1133">Transmembrane helix</keyword>
<proteinExistence type="predicted"/>
<protein>
    <submittedName>
        <fullName evidence="4">von Willebrand factor type A domain protein</fullName>
    </submittedName>
</protein>
<organism evidence="4 5">
    <name type="scientific">Fuerstiella marisgermanici</name>
    <dbReference type="NCBI Taxonomy" id="1891926"/>
    <lineage>
        <taxon>Bacteria</taxon>
        <taxon>Pseudomonadati</taxon>
        <taxon>Planctomycetota</taxon>
        <taxon>Planctomycetia</taxon>
        <taxon>Planctomycetales</taxon>
        <taxon>Planctomycetaceae</taxon>
        <taxon>Fuerstiella</taxon>
    </lineage>
</organism>
<gene>
    <name evidence="4" type="ORF">Fuma_00236</name>
</gene>
<feature type="compositionally biased region" description="Polar residues" evidence="1">
    <location>
        <begin position="608"/>
        <end position="617"/>
    </location>
</feature>
<keyword evidence="2" id="KW-0812">Transmembrane</keyword>
<dbReference type="RefSeq" id="WP_083731715.1">
    <property type="nucleotide sequence ID" value="NZ_CP017641.1"/>
</dbReference>
<feature type="compositionally biased region" description="Basic and acidic residues" evidence="1">
    <location>
        <begin position="621"/>
        <end position="637"/>
    </location>
</feature>
<dbReference type="AlphaFoldDB" id="A0A1P8W9B5"/>
<evidence type="ECO:0000256" key="1">
    <source>
        <dbReference type="SAM" id="MobiDB-lite"/>
    </source>
</evidence>
<keyword evidence="5" id="KW-1185">Reference proteome</keyword>
<dbReference type="SMART" id="SM00327">
    <property type="entry name" value="VWA"/>
    <property type="match status" value="1"/>
</dbReference>
<evidence type="ECO:0000256" key="2">
    <source>
        <dbReference type="SAM" id="Phobius"/>
    </source>
</evidence>
<feature type="domain" description="VWFA" evidence="3">
    <location>
        <begin position="175"/>
        <end position="313"/>
    </location>
</feature>
<dbReference type="SUPFAM" id="SSF53300">
    <property type="entry name" value="vWA-like"/>
    <property type="match status" value="1"/>
</dbReference>
<dbReference type="Gene3D" id="3.40.50.410">
    <property type="entry name" value="von Willebrand factor, type A domain"/>
    <property type="match status" value="1"/>
</dbReference>
<reference evidence="4 5" key="1">
    <citation type="journal article" date="2016" name="Front. Microbiol.">
        <title>Fuerstia marisgermanicae gen. nov., sp. nov., an Unusual Member of the Phylum Planctomycetes from the German Wadden Sea.</title>
        <authorList>
            <person name="Kohn T."/>
            <person name="Heuer A."/>
            <person name="Jogler M."/>
            <person name="Vollmers J."/>
            <person name="Boedeker C."/>
            <person name="Bunk B."/>
            <person name="Rast P."/>
            <person name="Borchert D."/>
            <person name="Glockner I."/>
            <person name="Freese H.M."/>
            <person name="Klenk H.P."/>
            <person name="Overmann J."/>
            <person name="Kaster A.K."/>
            <person name="Rohde M."/>
            <person name="Wiegand S."/>
            <person name="Jogler C."/>
        </authorList>
    </citation>
    <scope>NUCLEOTIDE SEQUENCE [LARGE SCALE GENOMIC DNA]</scope>
    <source>
        <strain evidence="4 5">NH11</strain>
    </source>
</reference>
<sequence>MSAIEANSPLQAEEPVVDGGVWGFLYDMPAWGISLVVHVGILLALMSITYVIETQRELEITSTITPEEVRQEEYVIDTEVTEEIGSKSDLNITGPSMAAAQNAGYDNHREEQERIEENIMDVRVQTPVSLPTPNEAEMMESIDLTGTTEHAGGTDGAIDRIVQEIAASLRQRKTLVVWLLDESASMQDRREAVAKRFRGIYQQLGQLDIGADVALRTGIISYGKDVHVLQKEPTGDLDLLMKAVESVQNDPSGLENVFTAVNEALRVYGRERKKMNAEMMLILVTDERGDDYHLLEDTVRRCAREGVKSYCVGNASVFGREKGFVHFKWEADGEQFEGDLPADMGPETVAAEGLQLPFWTASARGLERMSSGYGPYTLSRLCAETGGVFFLAEDGNRRKWDPTIMRQYTPDYRPLKDYQQQLSTNAAKAALVNAAKQTLLDGDDIPVPRLWFQANDDNILRRQITEAQKPLATMDYYVKELQKILEVGEKDRDKLDSDRWRASYDLAMGRVLAMRVRAFGYNAMLAEMKSNPKSFEQAGNNRWILQPAEDVNAGATVRRLHKKATEYLTRVISEHPGTPWAFLASVELGDPLGWEWKESKMQIAANDMNGNNANRPQFSPEEERERQDRRRREEKKRASQPKL</sequence>
<dbReference type="PROSITE" id="PS50234">
    <property type="entry name" value="VWFA"/>
    <property type="match status" value="1"/>
</dbReference>
<dbReference type="EMBL" id="CP017641">
    <property type="protein sequence ID" value="APZ90655.1"/>
    <property type="molecule type" value="Genomic_DNA"/>
</dbReference>
<name>A0A1P8W9B5_9PLAN</name>
<dbReference type="OrthoDB" id="239512at2"/>
<evidence type="ECO:0000313" key="5">
    <source>
        <dbReference type="Proteomes" id="UP000187735"/>
    </source>
</evidence>
<accession>A0A1P8W9B5</accession>